<evidence type="ECO:0000313" key="2">
    <source>
        <dbReference type="EMBL" id="SPC73618.1"/>
    </source>
</evidence>
<dbReference type="Gene3D" id="3.30.70.270">
    <property type="match status" value="2"/>
</dbReference>
<dbReference type="AlphaFoldDB" id="A0A2N9EFY9"/>
<dbReference type="InterPro" id="IPR043502">
    <property type="entry name" value="DNA/RNA_pol_sf"/>
</dbReference>
<dbReference type="FunFam" id="3.30.70.270:FF:000020">
    <property type="entry name" value="Transposon Tf2-6 polyprotein-like Protein"/>
    <property type="match status" value="1"/>
</dbReference>
<dbReference type="InterPro" id="IPR002156">
    <property type="entry name" value="RNaseH_domain"/>
</dbReference>
<dbReference type="Gene3D" id="1.10.340.70">
    <property type="match status" value="1"/>
</dbReference>
<gene>
    <name evidence="2" type="ORF">FSB_LOCUS1500</name>
</gene>
<dbReference type="EMBL" id="OIVN01000067">
    <property type="protein sequence ID" value="SPC73618.1"/>
    <property type="molecule type" value="Genomic_DNA"/>
</dbReference>
<dbReference type="CDD" id="cd09279">
    <property type="entry name" value="RNase_HI_like"/>
    <property type="match status" value="1"/>
</dbReference>
<dbReference type="InterPro" id="IPR012337">
    <property type="entry name" value="RNaseH-like_sf"/>
</dbReference>
<dbReference type="Gene3D" id="3.30.420.10">
    <property type="entry name" value="Ribonuclease H-like superfamily/Ribonuclease H"/>
    <property type="match status" value="3"/>
</dbReference>
<accession>A0A2N9EFY9</accession>
<dbReference type="SUPFAM" id="SSF53098">
    <property type="entry name" value="Ribonuclease H-like"/>
    <property type="match status" value="2"/>
</dbReference>
<dbReference type="GO" id="GO:0003676">
    <property type="term" value="F:nucleic acid binding"/>
    <property type="evidence" value="ECO:0007669"/>
    <property type="project" value="InterPro"/>
</dbReference>
<dbReference type="PANTHER" id="PTHR48475:SF1">
    <property type="entry name" value="RNASE H TYPE-1 DOMAIN-CONTAINING PROTEIN"/>
    <property type="match status" value="1"/>
</dbReference>
<dbReference type="Pfam" id="PF13456">
    <property type="entry name" value="RVT_3"/>
    <property type="match status" value="1"/>
</dbReference>
<dbReference type="PANTHER" id="PTHR48475">
    <property type="entry name" value="RIBONUCLEASE H"/>
    <property type="match status" value="1"/>
</dbReference>
<dbReference type="InterPro" id="IPR041577">
    <property type="entry name" value="RT_RNaseH_2"/>
</dbReference>
<dbReference type="Pfam" id="PF17919">
    <property type="entry name" value="RT_RNaseH_2"/>
    <property type="match status" value="1"/>
</dbReference>
<name>A0A2N9EFY9_FAGSY</name>
<reference evidence="2" key="1">
    <citation type="submission" date="2018-02" db="EMBL/GenBank/DDBJ databases">
        <authorList>
            <person name="Cohen D.B."/>
            <person name="Kent A.D."/>
        </authorList>
    </citation>
    <scope>NUCLEOTIDE SEQUENCE</scope>
</reference>
<dbReference type="PROSITE" id="PS50879">
    <property type="entry name" value="RNASE_H_1"/>
    <property type="match status" value="1"/>
</dbReference>
<dbReference type="SUPFAM" id="SSF56672">
    <property type="entry name" value="DNA/RNA polymerases"/>
    <property type="match status" value="1"/>
</dbReference>
<sequence length="626" mass="71519">MAEEDKSKTAFVTHWGTFVYDVMPFGLKNAGATYQRAMVTLFHDMIHYEIEAFIVSGRGIEIDPAKVQAIRSMPAPKTEKEIRSFLGRINYIARFIAQLTATCEPLFKLLRKDVKIKWTEDCQRAFDKIKEYLLNPPILVPPTPGRPLILYLTVQETSMGCMLGQQDETGKKEQAIYYLSKKFTKPETRYLWKLYFDGAANSVGSGIGAVLVSPKGQQTPIAVKLGFDCTNNMTEYEACIVGLQAALEFGAYELEVFGDSLLIVSQTNGEWQARDPKLIPYQRYISRLVPKFKYITFTYTPRAHNHFADALATLASLIKLVEGDDVRPLRIETRDIPGILCVRRRVHERRSRDRQQALPMPTDPSWLRKIMRAGYYWLTMERDCIRHVQTCHKCQMYQNCKNAPPQYLHTMASPWPFSAWGMDVIGAITPKASNGHEFILVAIDYFTKWVEACSFKNVTQVAVTRYASSSRSSTTTLLHTVRKMNGAVEAANKNVKKILSKMTETYKDWHEHLPYALCAYRTSVRTSVGATPYSLLEEAEWAQARYEQLNFIDEKRLAALCHGQLYQRRIERAYNKKARPRTFQPGDLVLKKRNVALSDSRGKFAPSYEGSVRGEESLLWRSNHSG</sequence>
<organism evidence="2">
    <name type="scientific">Fagus sylvatica</name>
    <name type="common">Beechnut</name>
    <dbReference type="NCBI Taxonomy" id="28930"/>
    <lineage>
        <taxon>Eukaryota</taxon>
        <taxon>Viridiplantae</taxon>
        <taxon>Streptophyta</taxon>
        <taxon>Embryophyta</taxon>
        <taxon>Tracheophyta</taxon>
        <taxon>Spermatophyta</taxon>
        <taxon>Magnoliopsida</taxon>
        <taxon>eudicotyledons</taxon>
        <taxon>Gunneridae</taxon>
        <taxon>Pentapetalae</taxon>
        <taxon>rosids</taxon>
        <taxon>fabids</taxon>
        <taxon>Fagales</taxon>
        <taxon>Fagaceae</taxon>
        <taxon>Fagus</taxon>
    </lineage>
</organism>
<feature type="domain" description="RNase H type-1" evidence="1">
    <location>
        <begin position="188"/>
        <end position="317"/>
    </location>
</feature>
<dbReference type="InterPro" id="IPR036397">
    <property type="entry name" value="RNaseH_sf"/>
</dbReference>
<proteinExistence type="predicted"/>
<dbReference type="InterPro" id="IPR043128">
    <property type="entry name" value="Rev_trsase/Diguanyl_cyclase"/>
</dbReference>
<evidence type="ECO:0000259" key="1">
    <source>
        <dbReference type="PROSITE" id="PS50879"/>
    </source>
</evidence>
<dbReference type="GO" id="GO:0004523">
    <property type="term" value="F:RNA-DNA hybrid ribonuclease activity"/>
    <property type="evidence" value="ECO:0007669"/>
    <property type="project" value="InterPro"/>
</dbReference>
<dbReference type="Gene3D" id="3.10.10.10">
    <property type="entry name" value="HIV Type 1 Reverse Transcriptase, subunit A, domain 1"/>
    <property type="match status" value="1"/>
</dbReference>
<protein>
    <recommendedName>
        <fullName evidence="1">RNase H type-1 domain-containing protein</fullName>
    </recommendedName>
</protein>